<gene>
    <name evidence="2" type="ORF">GOB84_12180</name>
</gene>
<sequence>MAERIIDLKPACLLSQDVDDIDLEIEMDLIATHSNGCPLDLERLYEADDFNLLHDVIGIRRHLDRSTGKLTDHFLPRFSQRPSWRS</sequence>
<reference evidence="2 3" key="1">
    <citation type="journal article" date="2020" name="Int. J. Syst. Evol. Microbiol.">
        <title>Novel acetic acid bacteria from cider fermentations: Acetobacter conturbans sp. nov. and Acetobacter fallax sp. nov.</title>
        <authorList>
            <person name="Sombolestani A.S."/>
            <person name="Cleenwerck I."/>
            <person name="Cnockaert M."/>
            <person name="Borremans W."/>
            <person name="Wieme A.D."/>
            <person name="De Vuyst L."/>
            <person name="Vandamme P."/>
        </authorList>
    </citation>
    <scope>NUCLEOTIDE SEQUENCE [LARGE SCALE GENOMIC DNA]</scope>
    <source>
        <strain evidence="2 3">LMG 1637</strain>
    </source>
</reference>
<accession>A0ABX0KA57</accession>
<dbReference type="EMBL" id="WOSW01000025">
    <property type="protein sequence ID" value="NHO33307.1"/>
    <property type="molecule type" value="Genomic_DNA"/>
</dbReference>
<comment type="caution">
    <text evidence="2">The sequence shown here is derived from an EMBL/GenBank/DDBJ whole genome shotgun (WGS) entry which is preliminary data.</text>
</comment>
<keyword evidence="3" id="KW-1185">Reference proteome</keyword>
<evidence type="ECO:0000313" key="2">
    <source>
        <dbReference type="EMBL" id="NHO33307.1"/>
    </source>
</evidence>
<protein>
    <recommendedName>
        <fullName evidence="1">DUF6874 domain-containing protein</fullName>
    </recommendedName>
</protein>
<dbReference type="Proteomes" id="UP000615326">
    <property type="component" value="Unassembled WGS sequence"/>
</dbReference>
<proteinExistence type="predicted"/>
<evidence type="ECO:0000259" key="1">
    <source>
        <dbReference type="Pfam" id="PF21779"/>
    </source>
</evidence>
<dbReference type="InterPro" id="IPR049239">
    <property type="entry name" value="DUF6874"/>
</dbReference>
<dbReference type="Pfam" id="PF21779">
    <property type="entry name" value="DUF6874"/>
    <property type="match status" value="1"/>
</dbReference>
<feature type="domain" description="DUF6874" evidence="1">
    <location>
        <begin position="3"/>
        <end position="80"/>
    </location>
</feature>
<evidence type="ECO:0000313" key="3">
    <source>
        <dbReference type="Proteomes" id="UP000615326"/>
    </source>
</evidence>
<name>A0ABX0KA57_9PROT</name>
<organism evidence="2 3">
    <name type="scientific">Acetobacter fallax</name>
    <dbReference type="NCBI Taxonomy" id="1737473"/>
    <lineage>
        <taxon>Bacteria</taxon>
        <taxon>Pseudomonadati</taxon>
        <taxon>Pseudomonadota</taxon>
        <taxon>Alphaproteobacteria</taxon>
        <taxon>Acetobacterales</taxon>
        <taxon>Acetobacteraceae</taxon>
        <taxon>Acetobacter</taxon>
    </lineage>
</organism>